<protein>
    <submittedName>
        <fullName evidence="1">Uncharacterized protein</fullName>
    </submittedName>
</protein>
<dbReference type="EMBL" id="JBGBZJ010000003">
    <property type="protein sequence ID" value="MEY9453224.1"/>
    <property type="molecule type" value="Genomic_DNA"/>
</dbReference>
<reference evidence="1 2" key="1">
    <citation type="submission" date="2024-07" db="EMBL/GenBank/DDBJ databases">
        <title>Genomic Encyclopedia of Type Strains, Phase V (KMG-V): Genome sequencing to study the core and pangenomes of soil and plant-associated prokaryotes.</title>
        <authorList>
            <person name="Whitman W."/>
        </authorList>
    </citation>
    <scope>NUCLEOTIDE SEQUENCE [LARGE SCALE GENOMIC DNA]</scope>
    <source>
        <strain evidence="1 2">USDA 152</strain>
    </source>
</reference>
<organism evidence="1 2">
    <name type="scientific">Bradyrhizobium ottawaense</name>
    <dbReference type="NCBI Taxonomy" id="931866"/>
    <lineage>
        <taxon>Bacteria</taxon>
        <taxon>Pseudomonadati</taxon>
        <taxon>Pseudomonadota</taxon>
        <taxon>Alphaproteobacteria</taxon>
        <taxon>Hyphomicrobiales</taxon>
        <taxon>Nitrobacteraceae</taxon>
        <taxon>Bradyrhizobium</taxon>
    </lineage>
</organism>
<comment type="caution">
    <text evidence="1">The sequence shown here is derived from an EMBL/GenBank/DDBJ whole genome shotgun (WGS) entry which is preliminary data.</text>
</comment>
<dbReference type="Proteomes" id="UP001565369">
    <property type="component" value="Unassembled WGS sequence"/>
</dbReference>
<accession>A0ABV4FNQ1</accession>
<sequence length="39" mass="4268">MFSEISLPVPSQQTTRFFGGGVAVVLHGLRLRLMLPGRV</sequence>
<gene>
    <name evidence="1" type="ORF">ABIG07_002172</name>
</gene>
<proteinExistence type="predicted"/>
<evidence type="ECO:0000313" key="2">
    <source>
        <dbReference type="Proteomes" id="UP001565369"/>
    </source>
</evidence>
<evidence type="ECO:0000313" key="1">
    <source>
        <dbReference type="EMBL" id="MEY9453224.1"/>
    </source>
</evidence>
<name>A0ABV4FNQ1_9BRAD</name>
<keyword evidence="2" id="KW-1185">Reference proteome</keyword>